<evidence type="ECO:0000256" key="5">
    <source>
        <dbReference type="ARBA" id="ARBA00023136"/>
    </source>
</evidence>
<keyword evidence="4" id="KW-1133">Transmembrane helix</keyword>
<dbReference type="InterPro" id="IPR023353">
    <property type="entry name" value="LemA-like_dom_sf"/>
</dbReference>
<dbReference type="SUPFAM" id="SSF140478">
    <property type="entry name" value="LemA-like"/>
    <property type="match status" value="1"/>
</dbReference>
<dbReference type="EMBL" id="LCED01000040">
    <property type="protein sequence ID" value="KKS65492.1"/>
    <property type="molecule type" value="Genomic_DNA"/>
</dbReference>
<dbReference type="Pfam" id="PF04011">
    <property type="entry name" value="LemA"/>
    <property type="match status" value="1"/>
</dbReference>
<accession>A0A0G1AWS9</accession>
<evidence type="ECO:0000256" key="1">
    <source>
        <dbReference type="ARBA" id="ARBA00004167"/>
    </source>
</evidence>
<organism evidence="6 7">
    <name type="scientific">candidate division WWE3 bacterium GW2011_GWB1_42_6</name>
    <dbReference type="NCBI Taxonomy" id="1619115"/>
    <lineage>
        <taxon>Bacteria</taxon>
        <taxon>Katanobacteria</taxon>
    </lineage>
</organism>
<sequence>MAFYVVSQYNWFQTTKTRITAAIQDIGNQLKRQSNLIPNLENSAKGYLKHEKDIYKEIVSARKAVEKAAGGKDMSKIEAASDAISNLVPKLQVLVESNPELKGAEVVTRLMDELRDTSDKLMYARRVVIDLSAEYNIRIVTLPSNIIAGMFGFKAQKGIATPIEGEHLEVGKDEMSDPKISI</sequence>
<comment type="caution">
    <text evidence="6">The sequence shown here is derived from an EMBL/GenBank/DDBJ whole genome shotgun (WGS) entry which is preliminary data.</text>
</comment>
<keyword evidence="5" id="KW-0472">Membrane</keyword>
<evidence type="ECO:0000313" key="6">
    <source>
        <dbReference type="EMBL" id="KKS65492.1"/>
    </source>
</evidence>
<dbReference type="Proteomes" id="UP000033848">
    <property type="component" value="Unassembled WGS sequence"/>
</dbReference>
<dbReference type="InterPro" id="IPR007156">
    <property type="entry name" value="MamQ_LemA"/>
</dbReference>
<dbReference type="PANTHER" id="PTHR34478:SF1">
    <property type="entry name" value="PROTEIN LEMA"/>
    <property type="match status" value="1"/>
</dbReference>
<dbReference type="PANTHER" id="PTHR34478">
    <property type="entry name" value="PROTEIN LEMA"/>
    <property type="match status" value="1"/>
</dbReference>
<comment type="similarity">
    <text evidence="2">Belongs to the LemA family.</text>
</comment>
<comment type="subcellular location">
    <subcellularLocation>
        <location evidence="1">Membrane</location>
        <topology evidence="1">Single-pass membrane protein</topology>
    </subcellularLocation>
</comment>
<evidence type="ECO:0000256" key="3">
    <source>
        <dbReference type="ARBA" id="ARBA00022692"/>
    </source>
</evidence>
<dbReference type="PATRIC" id="fig|1619115.3.peg.782"/>
<evidence type="ECO:0000256" key="4">
    <source>
        <dbReference type="ARBA" id="ARBA00022989"/>
    </source>
</evidence>
<evidence type="ECO:0000256" key="2">
    <source>
        <dbReference type="ARBA" id="ARBA00008854"/>
    </source>
</evidence>
<dbReference type="AlphaFoldDB" id="A0A0G1AWS9"/>
<dbReference type="Gene3D" id="1.20.1440.20">
    <property type="entry name" value="LemA-like domain"/>
    <property type="match status" value="1"/>
</dbReference>
<reference evidence="6 7" key="1">
    <citation type="journal article" date="2015" name="Nature">
        <title>rRNA introns, odd ribosomes, and small enigmatic genomes across a large radiation of phyla.</title>
        <authorList>
            <person name="Brown C.T."/>
            <person name="Hug L.A."/>
            <person name="Thomas B.C."/>
            <person name="Sharon I."/>
            <person name="Castelle C.J."/>
            <person name="Singh A."/>
            <person name="Wilkins M.J."/>
            <person name="Williams K.H."/>
            <person name="Banfield J.F."/>
        </authorList>
    </citation>
    <scope>NUCLEOTIDE SEQUENCE [LARGE SCALE GENOMIC DNA]</scope>
</reference>
<gene>
    <name evidence="6" type="ORF">UV35_C0040G0004</name>
</gene>
<evidence type="ECO:0000313" key="7">
    <source>
        <dbReference type="Proteomes" id="UP000033848"/>
    </source>
</evidence>
<dbReference type="GO" id="GO:0016020">
    <property type="term" value="C:membrane"/>
    <property type="evidence" value="ECO:0007669"/>
    <property type="project" value="UniProtKB-SubCell"/>
</dbReference>
<protein>
    <submittedName>
        <fullName evidence="6">LemA family protein</fullName>
    </submittedName>
</protein>
<keyword evidence="3" id="KW-0812">Transmembrane</keyword>
<name>A0A0G1AWS9_UNCKA</name>
<proteinExistence type="inferred from homology"/>